<name>A0A9X2JJX0_9BACT</name>
<evidence type="ECO:0000256" key="8">
    <source>
        <dbReference type="ARBA" id="ARBA00023065"/>
    </source>
</evidence>
<sequence length="119" mass="11792">MLQLMMVLAMLVLAAPMAMAQDEGAGTEDTVATTPDTPDAGEDDTAAAGNLLTKLGASIGAGIVLIGAGFGIGRIGGQAVEGMSRQPEAAASIQTAMIISAALIEGAAFFALIICLIAE</sequence>
<keyword evidence="11 13" id="KW-0066">ATP synthesis</keyword>
<comment type="caution">
    <text evidence="17">The sequence shown here is derived from an EMBL/GenBank/DDBJ whole genome shotgun (WGS) entry which is preliminary data.</text>
</comment>
<evidence type="ECO:0000256" key="4">
    <source>
        <dbReference type="ARBA" id="ARBA00022547"/>
    </source>
</evidence>
<evidence type="ECO:0000256" key="9">
    <source>
        <dbReference type="ARBA" id="ARBA00023121"/>
    </source>
</evidence>
<keyword evidence="3 13" id="KW-0813">Transport</keyword>
<dbReference type="InterPro" id="IPR038662">
    <property type="entry name" value="ATP_synth_F0_csu_sf"/>
</dbReference>
<feature type="transmembrane region" description="Helical" evidence="13">
    <location>
        <begin position="55"/>
        <end position="75"/>
    </location>
</feature>
<evidence type="ECO:0000256" key="12">
    <source>
        <dbReference type="ARBA" id="ARBA00025198"/>
    </source>
</evidence>
<feature type="chain" id="PRO_5040974205" description="ATP synthase subunit c" evidence="15">
    <location>
        <begin position="21"/>
        <end position="119"/>
    </location>
</feature>
<keyword evidence="6 13" id="KW-0375">Hydrogen ion transport</keyword>
<evidence type="ECO:0000256" key="7">
    <source>
        <dbReference type="ARBA" id="ARBA00022989"/>
    </source>
</evidence>
<feature type="transmembrane region" description="Helical" evidence="13">
    <location>
        <begin position="96"/>
        <end position="118"/>
    </location>
</feature>
<evidence type="ECO:0000256" key="2">
    <source>
        <dbReference type="ARBA" id="ARBA00006704"/>
    </source>
</evidence>
<dbReference type="GO" id="GO:0005886">
    <property type="term" value="C:plasma membrane"/>
    <property type="evidence" value="ECO:0007669"/>
    <property type="project" value="UniProtKB-SubCell"/>
</dbReference>
<organism evidence="17 18">
    <name type="scientific">Aeoliella straminimaris</name>
    <dbReference type="NCBI Taxonomy" id="2954799"/>
    <lineage>
        <taxon>Bacteria</taxon>
        <taxon>Pseudomonadati</taxon>
        <taxon>Planctomycetota</taxon>
        <taxon>Planctomycetia</taxon>
        <taxon>Pirellulales</taxon>
        <taxon>Lacipirellulaceae</taxon>
        <taxon>Aeoliella</taxon>
    </lineage>
</organism>
<dbReference type="InterPro" id="IPR000454">
    <property type="entry name" value="ATP_synth_F0_csu"/>
</dbReference>
<dbReference type="AlphaFoldDB" id="A0A9X2JJX0"/>
<dbReference type="EMBL" id="JAMXLR010000095">
    <property type="protein sequence ID" value="MCO6048147.1"/>
    <property type="molecule type" value="Genomic_DNA"/>
</dbReference>
<proteinExistence type="inferred from homology"/>
<dbReference type="RefSeq" id="WP_252856269.1">
    <property type="nucleotide sequence ID" value="NZ_JAMXLR010000095.1"/>
</dbReference>
<keyword evidence="5 13" id="KW-0812">Transmembrane</keyword>
<comment type="similarity">
    <text evidence="2 13">Belongs to the ATPase C chain family.</text>
</comment>
<dbReference type="CDD" id="cd18121">
    <property type="entry name" value="ATP-synt_Fo_c"/>
    <property type="match status" value="1"/>
</dbReference>
<keyword evidence="8 13" id="KW-0406">Ion transport</keyword>
<gene>
    <name evidence="13 17" type="primary">atpE</name>
    <name evidence="17" type="ORF">NG895_29990</name>
</gene>
<dbReference type="InterPro" id="IPR035921">
    <property type="entry name" value="F/V-ATP_Csub_sf"/>
</dbReference>
<keyword evidence="13" id="KW-1003">Cell membrane</keyword>
<evidence type="ECO:0000256" key="15">
    <source>
        <dbReference type="SAM" id="SignalP"/>
    </source>
</evidence>
<dbReference type="PRINTS" id="PR00124">
    <property type="entry name" value="ATPASEC"/>
</dbReference>
<keyword evidence="10 13" id="KW-0472">Membrane</keyword>
<feature type="domain" description="V-ATPase proteolipid subunit C-like" evidence="16">
    <location>
        <begin position="55"/>
        <end position="117"/>
    </location>
</feature>
<keyword evidence="18" id="KW-1185">Reference proteome</keyword>
<accession>A0A9X2JJX0</accession>
<feature type="site" description="Reversibly protonated during proton transport" evidence="13">
    <location>
        <position position="105"/>
    </location>
</feature>
<evidence type="ECO:0000313" key="17">
    <source>
        <dbReference type="EMBL" id="MCO6048147.1"/>
    </source>
</evidence>
<evidence type="ECO:0000256" key="3">
    <source>
        <dbReference type="ARBA" id="ARBA00022448"/>
    </source>
</evidence>
<evidence type="ECO:0000256" key="5">
    <source>
        <dbReference type="ARBA" id="ARBA00022692"/>
    </source>
</evidence>
<comment type="function">
    <text evidence="12 13">F(1)F(0) ATP synthase produces ATP from ADP in the presence of a proton or sodium gradient. F-type ATPases consist of two structural domains, F(1) containing the extramembraneous catalytic core and F(0) containing the membrane proton channel, linked together by a central stalk and a peripheral stalk. During catalysis, ATP synthesis in the catalytic domain of F(1) is coupled via a rotary mechanism of the central stalk subunits to proton translocation.</text>
</comment>
<dbReference type="GO" id="GO:0045259">
    <property type="term" value="C:proton-transporting ATP synthase complex"/>
    <property type="evidence" value="ECO:0007669"/>
    <property type="project" value="UniProtKB-KW"/>
</dbReference>
<dbReference type="NCBIfam" id="TIGR01260">
    <property type="entry name" value="ATP_synt_c"/>
    <property type="match status" value="1"/>
</dbReference>
<evidence type="ECO:0000259" key="16">
    <source>
        <dbReference type="Pfam" id="PF00137"/>
    </source>
</evidence>
<comment type="function">
    <text evidence="13">Key component of the F(0) channel; it plays a direct role in translocation across the membrane. A homomeric c-ring of between 10-14 subunits forms the central stalk rotor element with the F(1) delta and epsilon subunits.</text>
</comment>
<dbReference type="GO" id="GO:0046933">
    <property type="term" value="F:proton-transporting ATP synthase activity, rotational mechanism"/>
    <property type="evidence" value="ECO:0007669"/>
    <property type="project" value="UniProtKB-UniRule"/>
</dbReference>
<evidence type="ECO:0000256" key="11">
    <source>
        <dbReference type="ARBA" id="ARBA00023310"/>
    </source>
</evidence>
<comment type="subcellular location">
    <subcellularLocation>
        <location evidence="13">Cell membrane</location>
        <topology evidence="13">Multi-pass membrane protein</topology>
    </subcellularLocation>
    <subcellularLocation>
        <location evidence="1">Membrane</location>
        <topology evidence="1">Multi-pass membrane protein</topology>
    </subcellularLocation>
</comment>
<keyword evidence="4 13" id="KW-0138">CF(0)</keyword>
<dbReference type="InterPro" id="IPR020537">
    <property type="entry name" value="ATP_synth_F0_csu_DDCD_BS"/>
</dbReference>
<evidence type="ECO:0000256" key="1">
    <source>
        <dbReference type="ARBA" id="ARBA00004141"/>
    </source>
</evidence>
<feature type="signal peptide" evidence="15">
    <location>
        <begin position="1"/>
        <end position="20"/>
    </location>
</feature>
<dbReference type="Proteomes" id="UP001155241">
    <property type="component" value="Unassembled WGS sequence"/>
</dbReference>
<dbReference type="Pfam" id="PF00137">
    <property type="entry name" value="ATP-synt_C"/>
    <property type="match status" value="1"/>
</dbReference>
<keyword evidence="7 13" id="KW-1133">Transmembrane helix</keyword>
<dbReference type="PROSITE" id="PS00605">
    <property type="entry name" value="ATPASE_C"/>
    <property type="match status" value="1"/>
</dbReference>
<evidence type="ECO:0000313" key="18">
    <source>
        <dbReference type="Proteomes" id="UP001155241"/>
    </source>
</evidence>
<protein>
    <recommendedName>
        <fullName evidence="13">ATP synthase subunit c</fullName>
    </recommendedName>
    <alternativeName>
        <fullName evidence="13">ATP synthase F(0) sector subunit c</fullName>
    </alternativeName>
    <alternativeName>
        <fullName evidence="13">F-type ATPase subunit c</fullName>
        <shortName evidence="13">F-ATPase subunit c</shortName>
    </alternativeName>
    <alternativeName>
        <fullName evidence="13">Lipid-binding protein</fullName>
    </alternativeName>
</protein>
<dbReference type="GO" id="GO:0033177">
    <property type="term" value="C:proton-transporting two-sector ATPase complex, proton-transporting domain"/>
    <property type="evidence" value="ECO:0007669"/>
    <property type="project" value="InterPro"/>
</dbReference>
<feature type="region of interest" description="Disordered" evidence="14">
    <location>
        <begin position="24"/>
        <end position="45"/>
    </location>
</feature>
<dbReference type="SUPFAM" id="SSF81333">
    <property type="entry name" value="F1F0 ATP synthase subunit C"/>
    <property type="match status" value="1"/>
</dbReference>
<evidence type="ECO:0000256" key="13">
    <source>
        <dbReference type="HAMAP-Rule" id="MF_01396"/>
    </source>
</evidence>
<reference evidence="17" key="1">
    <citation type="submission" date="2022-06" db="EMBL/GenBank/DDBJ databases">
        <title>Aeoliella straminimaris, a novel planctomycete from sediments.</title>
        <authorList>
            <person name="Vitorino I.R."/>
            <person name="Lage O.M."/>
        </authorList>
    </citation>
    <scope>NUCLEOTIDE SEQUENCE</scope>
    <source>
        <strain evidence="17">ICT_H6.2</strain>
    </source>
</reference>
<feature type="compositionally biased region" description="Low complexity" evidence="14">
    <location>
        <begin position="24"/>
        <end position="38"/>
    </location>
</feature>
<keyword evidence="9 13" id="KW-0446">Lipid-binding</keyword>
<dbReference type="HAMAP" id="MF_01396">
    <property type="entry name" value="ATP_synth_c_bact"/>
    <property type="match status" value="1"/>
</dbReference>
<dbReference type="InterPro" id="IPR005953">
    <property type="entry name" value="ATP_synth_csu_bac/chlpt"/>
</dbReference>
<dbReference type="GO" id="GO:0008289">
    <property type="term" value="F:lipid binding"/>
    <property type="evidence" value="ECO:0007669"/>
    <property type="project" value="UniProtKB-KW"/>
</dbReference>
<evidence type="ECO:0000256" key="6">
    <source>
        <dbReference type="ARBA" id="ARBA00022781"/>
    </source>
</evidence>
<keyword evidence="15" id="KW-0732">Signal</keyword>
<dbReference type="InterPro" id="IPR002379">
    <property type="entry name" value="ATPase_proteolipid_c-like_dom"/>
</dbReference>
<evidence type="ECO:0000256" key="14">
    <source>
        <dbReference type="SAM" id="MobiDB-lite"/>
    </source>
</evidence>
<dbReference type="Gene3D" id="1.20.20.10">
    <property type="entry name" value="F1F0 ATP synthase subunit C"/>
    <property type="match status" value="1"/>
</dbReference>
<evidence type="ECO:0000256" key="10">
    <source>
        <dbReference type="ARBA" id="ARBA00023136"/>
    </source>
</evidence>